<dbReference type="InterPro" id="IPR000834">
    <property type="entry name" value="Peptidase_M14"/>
</dbReference>
<evidence type="ECO:0000313" key="8">
    <source>
        <dbReference type="Proteomes" id="UP000005801"/>
    </source>
</evidence>
<evidence type="ECO:0000256" key="1">
    <source>
        <dbReference type="ARBA" id="ARBA00001947"/>
    </source>
</evidence>
<dbReference type="EMBL" id="ABCS01000009">
    <property type="protein sequence ID" value="EDM80653.1"/>
    <property type="molecule type" value="Genomic_DNA"/>
</dbReference>
<comment type="cofactor">
    <cofactor evidence="1">
        <name>Zn(2+)</name>
        <dbReference type="ChEBI" id="CHEBI:29105"/>
    </cofactor>
</comment>
<dbReference type="eggNOG" id="COG3608">
    <property type="taxonomic scope" value="Bacteria"/>
</dbReference>
<dbReference type="Pfam" id="PF24827">
    <property type="entry name" value="AstE_AspA_cat"/>
    <property type="match status" value="1"/>
</dbReference>
<dbReference type="STRING" id="391625.PPSIR1_37209"/>
<proteinExistence type="inferred from homology"/>
<comment type="caution">
    <text evidence="7">The sequence shown here is derived from an EMBL/GenBank/DDBJ whole genome shotgun (WGS) entry which is preliminary data.</text>
</comment>
<accession>A6G0K7</accession>
<gene>
    <name evidence="7" type="ORF">PPSIR1_37209</name>
</gene>
<comment type="caution">
    <text evidence="5">Lacks conserved residue(s) required for the propagation of feature annotation.</text>
</comment>
<evidence type="ECO:0000256" key="2">
    <source>
        <dbReference type="ARBA" id="ARBA00022723"/>
    </source>
</evidence>
<dbReference type="GO" id="GO:0004181">
    <property type="term" value="F:metallocarboxypeptidase activity"/>
    <property type="evidence" value="ECO:0007669"/>
    <property type="project" value="InterPro"/>
</dbReference>
<keyword evidence="4" id="KW-0862">Zinc</keyword>
<keyword evidence="2" id="KW-0479">Metal-binding</keyword>
<dbReference type="GO" id="GO:0016788">
    <property type="term" value="F:hydrolase activity, acting on ester bonds"/>
    <property type="evidence" value="ECO:0007669"/>
    <property type="project" value="InterPro"/>
</dbReference>
<dbReference type="AlphaFoldDB" id="A6G0K7"/>
<evidence type="ECO:0000256" key="5">
    <source>
        <dbReference type="PROSITE-ProRule" id="PRU01379"/>
    </source>
</evidence>
<dbReference type="Gene3D" id="3.40.630.10">
    <property type="entry name" value="Zn peptidases"/>
    <property type="match status" value="1"/>
</dbReference>
<feature type="domain" description="Peptidase M14" evidence="6">
    <location>
        <begin position="14"/>
        <end position="315"/>
    </location>
</feature>
<reference evidence="7 8" key="1">
    <citation type="submission" date="2007-06" db="EMBL/GenBank/DDBJ databases">
        <authorList>
            <person name="Shimkets L."/>
            <person name="Ferriera S."/>
            <person name="Johnson J."/>
            <person name="Kravitz S."/>
            <person name="Beeson K."/>
            <person name="Sutton G."/>
            <person name="Rogers Y.-H."/>
            <person name="Friedman R."/>
            <person name="Frazier M."/>
            <person name="Venter J.C."/>
        </authorList>
    </citation>
    <scope>NUCLEOTIDE SEQUENCE [LARGE SCALE GENOMIC DNA]</scope>
    <source>
        <strain evidence="7 8">SIR-1</strain>
    </source>
</reference>
<evidence type="ECO:0000259" key="6">
    <source>
        <dbReference type="PROSITE" id="PS52035"/>
    </source>
</evidence>
<comment type="similarity">
    <text evidence="5">Belongs to the peptidase M14 family.</text>
</comment>
<dbReference type="SUPFAM" id="SSF53187">
    <property type="entry name" value="Zn-dependent exopeptidases"/>
    <property type="match status" value="1"/>
</dbReference>
<keyword evidence="3" id="KW-0378">Hydrolase</keyword>
<dbReference type="GO" id="GO:0006508">
    <property type="term" value="P:proteolysis"/>
    <property type="evidence" value="ECO:0007669"/>
    <property type="project" value="InterPro"/>
</dbReference>
<dbReference type="Proteomes" id="UP000005801">
    <property type="component" value="Unassembled WGS sequence"/>
</dbReference>
<protein>
    <recommendedName>
        <fullName evidence="6">Peptidase M14 domain-containing protein</fullName>
    </recommendedName>
</protein>
<organism evidence="7 8">
    <name type="scientific">Plesiocystis pacifica SIR-1</name>
    <dbReference type="NCBI Taxonomy" id="391625"/>
    <lineage>
        <taxon>Bacteria</taxon>
        <taxon>Pseudomonadati</taxon>
        <taxon>Myxococcota</taxon>
        <taxon>Polyangia</taxon>
        <taxon>Nannocystales</taxon>
        <taxon>Nannocystaceae</taxon>
        <taxon>Plesiocystis</taxon>
    </lineage>
</organism>
<sequence length="315" mass="33779">MSDERFYPIGTPGQPWTEADKATWLGQRNIERSYKDEVLAKLEGVGGPALAPGFLVEQYGALSIDAARYPLFVARPAEPKAGLPWALITGGVHGYETSGVQGALEFLREHASAYLDRLNLVIAPCVSPWGYEVINRWNPETHDPNRSFVADSPAEESASLMRLVADLEAEHGAVFLVHMDLHETTDSDEDEFRPALAARDGKAFEPGLIPDGFYTVGDTENPQAGFQGAIIAAVEQVTHIAPADDKGEIIGCPVVQRGVINYPLDGLGLCAGVTGARFTTTTEVYPDSPKTTPENCNAAQVAAVRGGLDYALAQA</sequence>
<dbReference type="GO" id="GO:0008270">
    <property type="term" value="F:zinc ion binding"/>
    <property type="evidence" value="ECO:0007669"/>
    <property type="project" value="InterPro"/>
</dbReference>
<evidence type="ECO:0000256" key="3">
    <source>
        <dbReference type="ARBA" id="ARBA00022801"/>
    </source>
</evidence>
<evidence type="ECO:0000256" key="4">
    <source>
        <dbReference type="ARBA" id="ARBA00022833"/>
    </source>
</evidence>
<dbReference type="OrthoDB" id="5290048at2"/>
<dbReference type="PROSITE" id="PS52035">
    <property type="entry name" value="PEPTIDASE_M14"/>
    <property type="match status" value="1"/>
</dbReference>
<name>A6G0K7_9BACT</name>
<dbReference type="InterPro" id="IPR055438">
    <property type="entry name" value="AstE_AspA_cat"/>
</dbReference>
<dbReference type="RefSeq" id="WP_006970256.1">
    <property type="nucleotide sequence ID" value="NZ_ABCS01000009.1"/>
</dbReference>
<dbReference type="CDD" id="cd06231">
    <property type="entry name" value="M14_REP34-like"/>
    <property type="match status" value="1"/>
</dbReference>
<evidence type="ECO:0000313" key="7">
    <source>
        <dbReference type="EMBL" id="EDM80653.1"/>
    </source>
</evidence>
<keyword evidence="8" id="KW-1185">Reference proteome</keyword>